<organism evidence="1 2">
    <name type="scientific">Echinococcus granulosus</name>
    <name type="common">Hydatid tapeworm</name>
    <dbReference type="NCBI Taxonomy" id="6210"/>
    <lineage>
        <taxon>Eukaryota</taxon>
        <taxon>Metazoa</taxon>
        <taxon>Spiralia</taxon>
        <taxon>Lophotrochozoa</taxon>
        <taxon>Platyhelminthes</taxon>
        <taxon>Cestoda</taxon>
        <taxon>Eucestoda</taxon>
        <taxon>Cyclophyllidea</taxon>
        <taxon>Taeniidae</taxon>
        <taxon>Echinococcus</taxon>
        <taxon>Echinococcus granulosus group</taxon>
    </lineage>
</organism>
<dbReference type="GeneID" id="36343429"/>
<name>W6UHC8_ECHGR</name>
<reference evidence="1 2" key="1">
    <citation type="journal article" date="2013" name="Nat. Genet.">
        <title>The genome of the hydatid tapeworm Echinococcus granulosus.</title>
        <authorList>
            <person name="Zheng H."/>
            <person name="Zhang W."/>
            <person name="Zhang L."/>
            <person name="Zhang Z."/>
            <person name="Li J."/>
            <person name="Lu G."/>
            <person name="Zhu Y."/>
            <person name="Wang Y."/>
            <person name="Huang Y."/>
            <person name="Liu J."/>
            <person name="Kang H."/>
            <person name="Chen J."/>
            <person name="Wang L."/>
            <person name="Chen A."/>
            <person name="Yu S."/>
            <person name="Gao Z."/>
            <person name="Jin L."/>
            <person name="Gu W."/>
            <person name="Wang Z."/>
            <person name="Zhao L."/>
            <person name="Shi B."/>
            <person name="Wen H."/>
            <person name="Lin R."/>
            <person name="Jones M.K."/>
            <person name="Brejova B."/>
            <person name="Vinar T."/>
            <person name="Zhao G."/>
            <person name="McManus D.P."/>
            <person name="Chen Z."/>
            <person name="Zhou Y."/>
            <person name="Wang S."/>
        </authorList>
    </citation>
    <scope>NUCLEOTIDE SEQUENCE [LARGE SCALE GENOMIC DNA]</scope>
</reference>
<protein>
    <submittedName>
        <fullName evidence="1">Uncharacterized protein</fullName>
    </submittedName>
</protein>
<comment type="caution">
    <text evidence="1">The sequence shown here is derived from an EMBL/GenBank/DDBJ whole genome shotgun (WGS) entry which is preliminary data.</text>
</comment>
<dbReference type="CTD" id="36343429"/>
<dbReference type="Proteomes" id="UP000019149">
    <property type="component" value="Unassembled WGS sequence"/>
</dbReference>
<sequence>MVNNCRLPITLCFVNPCTFNNNKPLHSPSSGMKALLAASESMSVKMLKMLPITLCFVNPCTFNNNKPLHSPSSGMKALLAASESMSVKMLKMPKFRQIHHKPARLTMMDNRGNMLQFYKFPDKQAQNKTNKQTKNWLLNNKRSHNVTCIYL</sequence>
<dbReference type="EMBL" id="APAU02000084">
    <property type="protein sequence ID" value="EUB57472.1"/>
    <property type="molecule type" value="Genomic_DNA"/>
</dbReference>
<dbReference type="RefSeq" id="XP_024348668.1">
    <property type="nucleotide sequence ID" value="XM_024496963.1"/>
</dbReference>
<evidence type="ECO:0000313" key="1">
    <source>
        <dbReference type="EMBL" id="EUB57472.1"/>
    </source>
</evidence>
<proteinExistence type="predicted"/>
<accession>W6UHC8</accession>
<dbReference type="AlphaFoldDB" id="W6UHC8"/>
<keyword evidence="2" id="KW-1185">Reference proteome</keyword>
<dbReference type="KEGG" id="egl:EGR_07714"/>
<gene>
    <name evidence="1" type="ORF">EGR_07714</name>
</gene>
<evidence type="ECO:0000313" key="2">
    <source>
        <dbReference type="Proteomes" id="UP000019149"/>
    </source>
</evidence>